<evidence type="ECO:0000313" key="4">
    <source>
        <dbReference type="Proteomes" id="UP000715095"/>
    </source>
</evidence>
<dbReference type="PANTHER" id="PTHR38034:SF1">
    <property type="entry name" value="INNER MEMBRANE PROTEIN YPJD"/>
    <property type="match status" value="1"/>
</dbReference>
<comment type="caution">
    <text evidence="3">The sequence shown here is derived from an EMBL/GenBank/DDBJ whole genome shotgun (WGS) entry which is preliminary data.</text>
</comment>
<evidence type="ECO:0000259" key="2">
    <source>
        <dbReference type="Pfam" id="PF01578"/>
    </source>
</evidence>
<dbReference type="Pfam" id="PF01578">
    <property type="entry name" value="Cytochrom_C_asm"/>
    <property type="match status" value="1"/>
</dbReference>
<reference evidence="3 4" key="1">
    <citation type="journal article" date="2021" name="Sci. Rep.">
        <title>The distribution of antibiotic resistance genes in chicken gut microbiota commensals.</title>
        <authorList>
            <person name="Juricova H."/>
            <person name="Matiasovicova J."/>
            <person name="Kubasova T."/>
            <person name="Cejkova D."/>
            <person name="Rychlik I."/>
        </authorList>
    </citation>
    <scope>NUCLEOTIDE SEQUENCE [LARGE SCALE GENOMIC DNA]</scope>
    <source>
        <strain evidence="3 4">An829</strain>
    </source>
</reference>
<dbReference type="PANTHER" id="PTHR38034">
    <property type="entry name" value="INNER MEMBRANE PROTEIN YPJD"/>
    <property type="match status" value="1"/>
</dbReference>
<feature type="transmembrane region" description="Helical" evidence="1">
    <location>
        <begin position="179"/>
        <end position="202"/>
    </location>
</feature>
<keyword evidence="1" id="KW-1133">Transmembrane helix</keyword>
<keyword evidence="1" id="KW-0812">Transmembrane</keyword>
<dbReference type="InterPro" id="IPR002541">
    <property type="entry name" value="Cyt_c_assembly"/>
</dbReference>
<keyword evidence="1" id="KW-0472">Membrane</keyword>
<feature type="transmembrane region" description="Helical" evidence="1">
    <location>
        <begin position="66"/>
        <end position="84"/>
    </location>
</feature>
<dbReference type="InterPro" id="IPR052372">
    <property type="entry name" value="YpjD/HemX"/>
</dbReference>
<dbReference type="RefSeq" id="WP_205101766.1">
    <property type="nucleotide sequence ID" value="NZ_JACJJC010000002.1"/>
</dbReference>
<feature type="transmembrane region" description="Helical" evidence="1">
    <location>
        <begin position="96"/>
        <end position="118"/>
    </location>
</feature>
<feature type="transmembrane region" description="Helical" evidence="1">
    <location>
        <begin position="244"/>
        <end position="264"/>
    </location>
</feature>
<feature type="transmembrane region" description="Helical" evidence="1">
    <location>
        <begin position="37"/>
        <end position="54"/>
    </location>
</feature>
<organism evidence="3 4">
    <name type="scientific">Sutterella massiliensis</name>
    <dbReference type="NCBI Taxonomy" id="1816689"/>
    <lineage>
        <taxon>Bacteria</taxon>
        <taxon>Pseudomonadati</taxon>
        <taxon>Pseudomonadota</taxon>
        <taxon>Betaproteobacteria</taxon>
        <taxon>Burkholderiales</taxon>
        <taxon>Sutterellaceae</taxon>
        <taxon>Sutterella</taxon>
    </lineage>
</organism>
<evidence type="ECO:0000256" key="1">
    <source>
        <dbReference type="SAM" id="Phobius"/>
    </source>
</evidence>
<evidence type="ECO:0000313" key="3">
    <source>
        <dbReference type="EMBL" id="MBM6703295.1"/>
    </source>
</evidence>
<feature type="transmembrane region" description="Helical" evidence="1">
    <location>
        <begin position="214"/>
        <end position="232"/>
    </location>
</feature>
<name>A0ABS2DPL5_9BURK</name>
<proteinExistence type="predicted"/>
<feature type="transmembrane region" description="Helical" evidence="1">
    <location>
        <begin position="130"/>
        <end position="152"/>
    </location>
</feature>
<dbReference type="EMBL" id="JACJJC010000002">
    <property type="protein sequence ID" value="MBM6703295.1"/>
    <property type="molecule type" value="Genomic_DNA"/>
</dbReference>
<protein>
    <submittedName>
        <fullName evidence="3">Cytochrome c biogenesis protein CcsA</fullName>
    </submittedName>
</protein>
<sequence length="268" mass="29820">MTSLTITTAIAALLYMASGIGIVAAMKGGRDAKASSLLRWPVLLGLVLHGYAIQGEMFQVSAVHFGFGYCVSVMCFFAVATLFIETMVHRIHGQFGVILIAAAFGALFPTVFPGAPIAAAEWTTLFRWHLLFAIAAYSFMMIALVHAVLMGLQNRYLKTSVEQPKFLDSMPGLVVMERIFFRIVAVGFLFMTAVLVLGAFATEEAYGVFFRFDHKMILTWIAWVLFGILLVGRRYAGWRAKTALRWFWAGFVVFVIAYLGYSFILEVF</sequence>
<keyword evidence="4" id="KW-1185">Reference proteome</keyword>
<feature type="domain" description="Cytochrome c assembly protein" evidence="2">
    <location>
        <begin position="97"/>
        <end position="265"/>
    </location>
</feature>
<accession>A0ABS2DPL5</accession>
<dbReference type="Proteomes" id="UP000715095">
    <property type="component" value="Unassembled WGS sequence"/>
</dbReference>
<feature type="transmembrane region" description="Helical" evidence="1">
    <location>
        <begin position="6"/>
        <end position="25"/>
    </location>
</feature>
<gene>
    <name evidence="3" type="primary">ccsA</name>
    <name evidence="3" type="ORF">H6A60_02075</name>
</gene>